<evidence type="ECO:0000313" key="3">
    <source>
        <dbReference type="Proteomes" id="UP000823904"/>
    </source>
</evidence>
<protein>
    <submittedName>
        <fullName evidence="2">Glycosyltransferase family 2 protein</fullName>
    </submittedName>
</protein>
<dbReference type="EMBL" id="DWWD01000032">
    <property type="protein sequence ID" value="HJC50585.1"/>
    <property type="molecule type" value="Genomic_DNA"/>
</dbReference>
<reference evidence="2" key="2">
    <citation type="submission" date="2021-04" db="EMBL/GenBank/DDBJ databases">
        <authorList>
            <person name="Gilroy R."/>
        </authorList>
    </citation>
    <scope>NUCLEOTIDE SEQUENCE</scope>
    <source>
        <strain evidence="2">ChiSjej3B21-8574</strain>
    </source>
</reference>
<dbReference type="Proteomes" id="UP000823904">
    <property type="component" value="Unassembled WGS sequence"/>
</dbReference>
<feature type="domain" description="Glycosyltransferase 2-like" evidence="1">
    <location>
        <begin position="5"/>
        <end position="118"/>
    </location>
</feature>
<reference evidence="2" key="1">
    <citation type="journal article" date="2021" name="PeerJ">
        <title>Extensive microbial diversity within the chicken gut microbiome revealed by metagenomics and culture.</title>
        <authorList>
            <person name="Gilroy R."/>
            <person name="Ravi A."/>
            <person name="Getino M."/>
            <person name="Pursley I."/>
            <person name="Horton D.L."/>
            <person name="Alikhan N.F."/>
            <person name="Baker D."/>
            <person name="Gharbi K."/>
            <person name="Hall N."/>
            <person name="Watson M."/>
            <person name="Adriaenssens E.M."/>
            <person name="Foster-Nyarko E."/>
            <person name="Jarju S."/>
            <person name="Secka A."/>
            <person name="Antonio M."/>
            <person name="Oren A."/>
            <person name="Chaudhuri R.R."/>
            <person name="La Ragione R."/>
            <person name="Hildebrand F."/>
            <person name="Pallen M.J."/>
        </authorList>
    </citation>
    <scope>NUCLEOTIDE SEQUENCE</scope>
    <source>
        <strain evidence="2">ChiSjej3B21-8574</strain>
    </source>
</reference>
<gene>
    <name evidence="2" type="ORF">H9754_08465</name>
</gene>
<comment type="caution">
    <text evidence="2">The sequence shown here is derived from an EMBL/GenBank/DDBJ whole genome shotgun (WGS) entry which is preliminary data.</text>
</comment>
<dbReference type="PANTHER" id="PTHR22916">
    <property type="entry name" value="GLYCOSYLTRANSFERASE"/>
    <property type="match status" value="1"/>
</dbReference>
<dbReference type="PANTHER" id="PTHR22916:SF3">
    <property type="entry name" value="UDP-GLCNAC:BETAGAL BETA-1,3-N-ACETYLGLUCOSAMINYLTRANSFERASE-LIKE PROTEIN 1"/>
    <property type="match status" value="1"/>
</dbReference>
<dbReference type="SUPFAM" id="SSF53448">
    <property type="entry name" value="Nucleotide-diphospho-sugar transferases"/>
    <property type="match status" value="1"/>
</dbReference>
<accession>A0A9D2PJI1</accession>
<sequence length="294" mass="33664">MAFLTVFTPAYNRAKTLPRTYESLCKQDCKDFVWLIVDDGSTDNTACLVKSWQEKKNGFEIQYIYKENGGMHTAHNTAYENIDTELNVCIDSDDRMAIGAVRKIKDAWERVRDKGYAGMIALDADFFGKIIGKGFPEDMIETTLGGYYAAGGCGDKKLVYRTDVIKKYPSYPVFSGEKYVALAYKYRLIDQDYKLAVLNEILCNVEYQEDGSSATMWKQYVNNPKGFAFWRKVCMQYPTSTKRLWMDCIHYVSESIISGDKQFIKESPKRAMTVIAIPFGIILSIYTKNRVKNL</sequence>
<evidence type="ECO:0000313" key="2">
    <source>
        <dbReference type="EMBL" id="HJC50585.1"/>
    </source>
</evidence>
<evidence type="ECO:0000259" key="1">
    <source>
        <dbReference type="Pfam" id="PF00535"/>
    </source>
</evidence>
<name>A0A9D2PJI1_9FIRM</name>
<dbReference type="InterPro" id="IPR001173">
    <property type="entry name" value="Glyco_trans_2-like"/>
</dbReference>
<dbReference type="Pfam" id="PF00535">
    <property type="entry name" value="Glycos_transf_2"/>
    <property type="match status" value="1"/>
</dbReference>
<dbReference type="Gene3D" id="3.90.550.10">
    <property type="entry name" value="Spore Coat Polysaccharide Biosynthesis Protein SpsA, Chain A"/>
    <property type="match status" value="1"/>
</dbReference>
<dbReference type="AlphaFoldDB" id="A0A9D2PJI1"/>
<proteinExistence type="predicted"/>
<dbReference type="CDD" id="cd00761">
    <property type="entry name" value="Glyco_tranf_GTA_type"/>
    <property type="match status" value="1"/>
</dbReference>
<organism evidence="2 3">
    <name type="scientific">Candidatus Anaerostipes avistercoris</name>
    <dbReference type="NCBI Taxonomy" id="2838462"/>
    <lineage>
        <taxon>Bacteria</taxon>
        <taxon>Bacillati</taxon>
        <taxon>Bacillota</taxon>
        <taxon>Clostridia</taxon>
        <taxon>Lachnospirales</taxon>
        <taxon>Lachnospiraceae</taxon>
        <taxon>Anaerostipes</taxon>
    </lineage>
</organism>
<dbReference type="GO" id="GO:0016758">
    <property type="term" value="F:hexosyltransferase activity"/>
    <property type="evidence" value="ECO:0007669"/>
    <property type="project" value="UniProtKB-ARBA"/>
</dbReference>
<dbReference type="InterPro" id="IPR029044">
    <property type="entry name" value="Nucleotide-diphossugar_trans"/>
</dbReference>